<comment type="caution">
    <text evidence="1">The sequence shown here is derived from an EMBL/GenBank/DDBJ whole genome shotgun (WGS) entry which is preliminary data.</text>
</comment>
<protein>
    <recommendedName>
        <fullName evidence="3">Sulfotransferase family protein</fullName>
    </recommendedName>
</protein>
<accession>A0ABQ1QHK8</accession>
<reference evidence="2" key="1">
    <citation type="journal article" date="2019" name="Int. J. Syst. Evol. Microbiol.">
        <title>The Global Catalogue of Microorganisms (GCM) 10K type strain sequencing project: providing services to taxonomists for standard genome sequencing and annotation.</title>
        <authorList>
            <consortium name="The Broad Institute Genomics Platform"/>
            <consortium name="The Broad Institute Genome Sequencing Center for Infectious Disease"/>
            <person name="Wu L."/>
            <person name="Ma J."/>
        </authorList>
    </citation>
    <scope>NUCLEOTIDE SEQUENCE [LARGE SCALE GENOMIC DNA]</scope>
    <source>
        <strain evidence="2">CCM 7403</strain>
    </source>
</reference>
<gene>
    <name evidence="1" type="ORF">GCM10007231_29400</name>
</gene>
<organism evidence="1 2">
    <name type="scientific">Nocardioides daphniae</name>
    <dbReference type="NCBI Taxonomy" id="402297"/>
    <lineage>
        <taxon>Bacteria</taxon>
        <taxon>Bacillati</taxon>
        <taxon>Actinomycetota</taxon>
        <taxon>Actinomycetes</taxon>
        <taxon>Propionibacteriales</taxon>
        <taxon>Nocardioidaceae</taxon>
        <taxon>Nocardioides</taxon>
    </lineage>
</organism>
<dbReference type="RefSeq" id="WP_188422273.1">
    <property type="nucleotide sequence ID" value="NZ_BMCK01000005.1"/>
</dbReference>
<sequence length="338" mass="36723">MGKRIVLHVGAMKSGTSYLQTLLMDNKARLAEHGVVVPGARWGDQVAGVSHVLERQKVMRKPGEDAWQSLVDEVQAHDGTSVISMEFLGPVGLPKIEKVRDSFDGMRVEAVITARDLGRNIPAMWQEFVKNGGTTSLERYVEKVREREEEGARFWREQSIGAMARRWSDVLGLDAVTVVTVPKPGVPGEELWKRFARTLEVDPGVVVQPARSNESLGAASVEVVRRLNESLGDLDFGRYAPVVKHRLAKKTLGPRRAEEPAIGFEVPGWLVPAADRMVANIDALGVAVIGDLAELRPLPTPGVAPGAVPAEQQLAAATAGMEGLARALVALRERYDAP</sequence>
<dbReference type="Proteomes" id="UP000630594">
    <property type="component" value="Unassembled WGS sequence"/>
</dbReference>
<evidence type="ECO:0008006" key="3">
    <source>
        <dbReference type="Google" id="ProtNLM"/>
    </source>
</evidence>
<evidence type="ECO:0000313" key="1">
    <source>
        <dbReference type="EMBL" id="GGD28031.1"/>
    </source>
</evidence>
<evidence type="ECO:0000313" key="2">
    <source>
        <dbReference type="Proteomes" id="UP000630594"/>
    </source>
</evidence>
<keyword evidence="2" id="KW-1185">Reference proteome</keyword>
<proteinExistence type="predicted"/>
<name>A0ABQ1QHK8_9ACTN</name>
<dbReference type="EMBL" id="BMCK01000005">
    <property type="protein sequence ID" value="GGD28031.1"/>
    <property type="molecule type" value="Genomic_DNA"/>
</dbReference>